<sequence>MQNNQFNIDLNPLEAARRVAFALNGGLHAQRQQGELAEAEILPCNPNAWTAPADAPNMPEPVDPDRLRWAEGLALSPHERQDQALVRETREVDLETYHGSSAEQGECLTSRPAPPRKPTAAELCRHLSRHRRDELL</sequence>
<gene>
    <name evidence="1" type="ORF">ACIKP7_12035</name>
</gene>
<keyword evidence="2" id="KW-1185">Reference proteome</keyword>
<evidence type="ECO:0000313" key="2">
    <source>
        <dbReference type="Proteomes" id="UP001615411"/>
    </source>
</evidence>
<evidence type="ECO:0000313" key="1">
    <source>
        <dbReference type="EMBL" id="MFJ1338850.1"/>
    </source>
</evidence>
<dbReference type="EMBL" id="JBIUGF010000031">
    <property type="protein sequence ID" value="MFJ1338850.1"/>
    <property type="molecule type" value="Genomic_DNA"/>
</dbReference>
<comment type="caution">
    <text evidence="1">The sequence shown here is derived from an EMBL/GenBank/DDBJ whole genome shotgun (WGS) entry which is preliminary data.</text>
</comment>
<organism evidence="1 2">
    <name type="scientific">Pseudomonas caricapapayae</name>
    <dbReference type="NCBI Taxonomy" id="46678"/>
    <lineage>
        <taxon>Bacteria</taxon>
        <taxon>Pseudomonadati</taxon>
        <taxon>Pseudomonadota</taxon>
        <taxon>Gammaproteobacteria</taxon>
        <taxon>Pseudomonadales</taxon>
        <taxon>Pseudomonadaceae</taxon>
        <taxon>Pseudomonas</taxon>
    </lineage>
</organism>
<reference evidence="1" key="1">
    <citation type="submission" date="2024-10" db="EMBL/GenBank/DDBJ databases">
        <title>Aeromonas and Pseudomonas from the Cagarras Archipelago, Rio de Janeiro, Brazil.</title>
        <authorList>
            <person name="Canellas A.L.B."/>
            <person name="Laport M.S."/>
        </authorList>
    </citation>
    <scope>NUCLEOTIDE SEQUENCE</scope>
    <source>
        <strain evidence="1">ACP-7</strain>
    </source>
</reference>
<accession>A0ACC7LWV1</accession>
<dbReference type="Proteomes" id="UP001615411">
    <property type="component" value="Unassembled WGS sequence"/>
</dbReference>
<protein>
    <submittedName>
        <fullName evidence="1">Uncharacterized protein</fullName>
    </submittedName>
</protein>
<proteinExistence type="predicted"/>
<name>A0ACC7LWV1_9PSED</name>